<dbReference type="RefSeq" id="WP_101071875.1">
    <property type="nucleotide sequence ID" value="NZ_PISP01000001.1"/>
</dbReference>
<dbReference type="OrthoDB" id="9760689at2"/>
<organism evidence="3 4">
    <name type="scientific">Rhodohalobacter barkolensis</name>
    <dbReference type="NCBI Taxonomy" id="2053187"/>
    <lineage>
        <taxon>Bacteria</taxon>
        <taxon>Pseudomonadati</taxon>
        <taxon>Balneolota</taxon>
        <taxon>Balneolia</taxon>
        <taxon>Balneolales</taxon>
        <taxon>Balneolaceae</taxon>
        <taxon>Rhodohalobacter</taxon>
    </lineage>
</organism>
<dbReference type="Proteomes" id="UP000233398">
    <property type="component" value="Unassembled WGS sequence"/>
</dbReference>
<keyword evidence="4" id="KW-1185">Reference proteome</keyword>
<sequence length="260" mass="29842">MDFPKSEIIERFSESVDYYNEHATIQKTTAERLANALQPWQYSLPEGPIIEVGAGTGFFSKHLIEMYPGRELILSDVSYEMVQFCENNFSEGKHVSFKTMDVESFDWPENKYSLIAGNFVAQWLKHPAEVMSKMAQSLKPGGFLLMSFPGSESFPQWRKYCLDLGIPFTANPLPDIEEVVVKLSMGPVKVDYYEDQSNEEYNSVYEFYDHLKRSGTGTSFTGKKISAKQLELLNNYWKEQNGGKVYVHYHTAFIAVKRDL</sequence>
<dbReference type="EMBL" id="PISP01000001">
    <property type="protein sequence ID" value="PKD44583.1"/>
    <property type="molecule type" value="Genomic_DNA"/>
</dbReference>
<proteinExistence type="predicted"/>
<evidence type="ECO:0000259" key="2">
    <source>
        <dbReference type="Pfam" id="PF13649"/>
    </source>
</evidence>
<dbReference type="CDD" id="cd02440">
    <property type="entry name" value="AdoMet_MTases"/>
    <property type="match status" value="1"/>
</dbReference>
<evidence type="ECO:0000313" key="4">
    <source>
        <dbReference type="Proteomes" id="UP000233398"/>
    </source>
</evidence>
<dbReference type="GO" id="GO:0016740">
    <property type="term" value="F:transferase activity"/>
    <property type="evidence" value="ECO:0007669"/>
    <property type="project" value="UniProtKB-KW"/>
</dbReference>
<dbReference type="SUPFAM" id="SSF53335">
    <property type="entry name" value="S-adenosyl-L-methionine-dependent methyltransferases"/>
    <property type="match status" value="1"/>
</dbReference>
<evidence type="ECO:0000256" key="1">
    <source>
        <dbReference type="ARBA" id="ARBA00022679"/>
    </source>
</evidence>
<evidence type="ECO:0000313" key="3">
    <source>
        <dbReference type="EMBL" id="PKD44583.1"/>
    </source>
</evidence>
<keyword evidence="1" id="KW-0808">Transferase</keyword>
<dbReference type="AlphaFoldDB" id="A0A2N0VK66"/>
<reference evidence="3 4" key="1">
    <citation type="submission" date="2017-11" db="EMBL/GenBank/DDBJ databases">
        <title>Rhodohalobacter 15182 sp. nov., isolated from a salt lake.</title>
        <authorList>
            <person name="Han S."/>
        </authorList>
    </citation>
    <scope>NUCLEOTIDE SEQUENCE [LARGE SCALE GENOMIC DNA]</scope>
    <source>
        <strain evidence="3 4">15182</strain>
    </source>
</reference>
<name>A0A2N0VK66_9BACT</name>
<dbReference type="InterPro" id="IPR041698">
    <property type="entry name" value="Methyltransf_25"/>
</dbReference>
<dbReference type="Pfam" id="PF13649">
    <property type="entry name" value="Methyltransf_25"/>
    <property type="match status" value="1"/>
</dbReference>
<feature type="domain" description="Methyltransferase" evidence="2">
    <location>
        <begin position="49"/>
        <end position="142"/>
    </location>
</feature>
<comment type="caution">
    <text evidence="3">The sequence shown here is derived from an EMBL/GenBank/DDBJ whole genome shotgun (WGS) entry which is preliminary data.</text>
</comment>
<gene>
    <name evidence="3" type="ORF">CWD77_03725</name>
</gene>
<dbReference type="InterPro" id="IPR029063">
    <property type="entry name" value="SAM-dependent_MTases_sf"/>
</dbReference>
<dbReference type="PANTHER" id="PTHR43861">
    <property type="entry name" value="TRANS-ACONITATE 2-METHYLTRANSFERASE-RELATED"/>
    <property type="match status" value="1"/>
</dbReference>
<accession>A0A2N0VK66</accession>
<dbReference type="Gene3D" id="3.40.50.150">
    <property type="entry name" value="Vaccinia Virus protein VP39"/>
    <property type="match status" value="1"/>
</dbReference>
<protein>
    <recommendedName>
        <fullName evidence="2">Methyltransferase domain-containing protein</fullName>
    </recommendedName>
</protein>